<proteinExistence type="predicted"/>
<feature type="compositionally biased region" description="Polar residues" evidence="1">
    <location>
        <begin position="97"/>
        <end position="113"/>
    </location>
</feature>
<dbReference type="VEuPathDB" id="FungiDB:B9J08_000970"/>
<feature type="region of interest" description="Disordered" evidence="1">
    <location>
        <begin position="427"/>
        <end position="446"/>
    </location>
</feature>
<dbReference type="VEuPathDB" id="FungiDB:CJI97_000989"/>
<feature type="compositionally biased region" description="Basic and acidic residues" evidence="1">
    <location>
        <begin position="427"/>
        <end position="441"/>
    </location>
</feature>
<dbReference type="Pfam" id="PF01302">
    <property type="entry name" value="CAP_GLY"/>
    <property type="match status" value="1"/>
</dbReference>
<protein>
    <recommendedName>
        <fullName evidence="2">CAP-Gly domain-containing protein</fullName>
    </recommendedName>
</protein>
<dbReference type="PROSITE" id="PS50245">
    <property type="entry name" value="CAP_GLY_2"/>
    <property type="match status" value="1"/>
</dbReference>
<evidence type="ECO:0000259" key="2">
    <source>
        <dbReference type="PROSITE" id="PS50245"/>
    </source>
</evidence>
<reference evidence="4" key="1">
    <citation type="journal article" date="2015" name="BMC Genomics">
        <title>Draft genome of a commonly misdiagnosed multidrug resistant pathogen Candida auris.</title>
        <authorList>
            <person name="Chatterjee S."/>
            <person name="Alampalli S.V."/>
            <person name="Nageshan R.K."/>
            <person name="Chettiar S.T."/>
            <person name="Joshi S."/>
            <person name="Tatu U.S."/>
        </authorList>
    </citation>
    <scope>NUCLEOTIDE SEQUENCE [LARGE SCALE GENOMIC DNA]</scope>
    <source>
        <strain evidence="4">6684</strain>
    </source>
</reference>
<dbReference type="InterPro" id="IPR000938">
    <property type="entry name" value="CAP-Gly_domain"/>
</dbReference>
<dbReference type="AlphaFoldDB" id="A0A0L0P0U7"/>
<dbReference type="InterPro" id="IPR036859">
    <property type="entry name" value="CAP-Gly_dom_sf"/>
</dbReference>
<feature type="region of interest" description="Disordered" evidence="1">
    <location>
        <begin position="97"/>
        <end position="121"/>
    </location>
</feature>
<organism evidence="3 4">
    <name type="scientific">Candidozyma auris</name>
    <name type="common">Yeast</name>
    <name type="synonym">Candida auris</name>
    <dbReference type="NCBI Taxonomy" id="498019"/>
    <lineage>
        <taxon>Eukaryota</taxon>
        <taxon>Fungi</taxon>
        <taxon>Dikarya</taxon>
        <taxon>Ascomycota</taxon>
        <taxon>Saccharomycotina</taxon>
        <taxon>Pichiomycetes</taxon>
        <taxon>Metschnikowiaceae</taxon>
        <taxon>Candidozyma</taxon>
    </lineage>
</organism>
<dbReference type="SUPFAM" id="SSF74924">
    <property type="entry name" value="Cap-Gly domain"/>
    <property type="match status" value="1"/>
</dbReference>
<dbReference type="VEuPathDB" id="FungiDB:QG37_02978"/>
<evidence type="ECO:0000256" key="1">
    <source>
        <dbReference type="SAM" id="MobiDB-lite"/>
    </source>
</evidence>
<dbReference type="VEuPathDB" id="FungiDB:CJJ07_001552"/>
<accession>A0A0L0P0U7</accession>
<dbReference type="Gene3D" id="2.30.30.190">
    <property type="entry name" value="CAP Gly-rich-like domain"/>
    <property type="match status" value="1"/>
</dbReference>
<dbReference type="VEuPathDB" id="FungiDB:CJJ09_002930"/>
<comment type="caution">
    <text evidence="3">The sequence shown here is derived from an EMBL/GenBank/DDBJ whole genome shotgun (WGS) entry which is preliminary data.</text>
</comment>
<evidence type="ECO:0000313" key="3">
    <source>
        <dbReference type="EMBL" id="KNE00033.1"/>
    </source>
</evidence>
<dbReference type="SMART" id="SM01052">
    <property type="entry name" value="CAP_GLY"/>
    <property type="match status" value="1"/>
</dbReference>
<dbReference type="VEuPathDB" id="FungiDB:CJI96_0001356"/>
<evidence type="ECO:0000313" key="4">
    <source>
        <dbReference type="Proteomes" id="UP000037122"/>
    </source>
</evidence>
<feature type="domain" description="CAP-Gly" evidence="2">
    <location>
        <begin position="25"/>
        <end position="72"/>
    </location>
</feature>
<sequence length="583" mass="66372">MSELIGTKVAVPGTTRGYGILKYVGPIEGKGGVFGGLELQGPIAASRGKNNGSVDGIQYFNVQQPMSGLFIPWERLRSANLRLPKLDEFMRPISESSDYLRTPSPRLNSSSRGSRPASLAQSPQLSLSILLPKRRVASGEQNSMAGSRSVVGSRSDLGDLFDRTRVQHELQVAQRENNELRSILESKTRDLQERDNILKGLQNTINELQAVLADMEDELAQKDQRLSKQKADNDKAREEWRESLQLMLSAQQEAEELYEQQLKDLKRKLGDAESGSIDKSRLNELEEQIKHLTEENKRLDKQLERYATDDSQTSEGKEELLKSLERLQQDVSSLEFVLGESQEKVKAKDKEILELQAEVEKLQQKDMDTLLQQVGKMNVDEETPEKIEELEKQLKEKEIALKAKRGLEIELRNLQSDIEKAEEEKERLQKQLKESQREKSNDSTTLETQIEDLKHELAMRPTFEELSELQTSLEEVDLLHQKSLADKDRALARIEEEKKALSEELEKLRSLLKRSPSENDDISTDDTENKENHYGTSYLKNDTLGIYKPPKPVDPSSGRQNWCGLCERDGHSSLNCPYENDIF</sequence>
<feature type="region of interest" description="Disordered" evidence="1">
    <location>
        <begin position="512"/>
        <end position="558"/>
    </location>
</feature>
<gene>
    <name evidence="3" type="ORF">QG37_02978</name>
</gene>
<name>A0A0L0P0U7_CANAR</name>
<dbReference type="Proteomes" id="UP000037122">
    <property type="component" value="Unassembled WGS sequence"/>
</dbReference>
<dbReference type="EMBL" id="LGST01000020">
    <property type="protein sequence ID" value="KNE00033.1"/>
    <property type="molecule type" value="Genomic_DNA"/>
</dbReference>